<gene>
    <name evidence="5" type="ORF">EHP00_688</name>
</gene>
<feature type="domain" description="Guanine nucleotide-binding protein-like 3 N-terminal" evidence="4">
    <location>
        <begin position="13"/>
        <end position="41"/>
    </location>
</feature>
<comment type="caution">
    <text evidence="5">The sequence shown here is derived from an EMBL/GenBank/DDBJ whole genome shotgun (WGS) entry which is preliminary data.</text>
</comment>
<evidence type="ECO:0000259" key="4">
    <source>
        <dbReference type="Pfam" id="PF08701"/>
    </source>
</evidence>
<evidence type="ECO:0000256" key="3">
    <source>
        <dbReference type="SAM" id="MobiDB-lite"/>
    </source>
</evidence>
<organism evidence="5 6">
    <name type="scientific">Ecytonucleospora hepatopenaei</name>
    <dbReference type="NCBI Taxonomy" id="646526"/>
    <lineage>
        <taxon>Eukaryota</taxon>
        <taxon>Fungi</taxon>
        <taxon>Fungi incertae sedis</taxon>
        <taxon>Microsporidia</taxon>
        <taxon>Enterocytozoonidae</taxon>
        <taxon>Ecytonucleospora</taxon>
    </lineage>
</organism>
<comment type="subcellular location">
    <subcellularLocation>
        <location evidence="1">Nucleus</location>
    </subcellularLocation>
</comment>
<dbReference type="GO" id="GO:0005634">
    <property type="term" value="C:nucleus"/>
    <property type="evidence" value="ECO:0007669"/>
    <property type="project" value="UniProtKB-SubCell"/>
</dbReference>
<dbReference type="VEuPathDB" id="MicrosporidiaDB:EHP00_688"/>
<accession>A0A1W0E3R5</accession>
<proteinExistence type="predicted"/>
<reference evidence="5 6" key="1">
    <citation type="journal article" date="2017" name="Environ. Microbiol.">
        <title>Decay of the glycolytic pathway and adaptation to intranuclear parasitism within Enterocytozoonidae microsporidia.</title>
        <authorList>
            <person name="Wiredu Boakye D."/>
            <person name="Jaroenlak P."/>
            <person name="Prachumwat A."/>
            <person name="Williams T.A."/>
            <person name="Bateman K.S."/>
            <person name="Itsathitphaisarn O."/>
            <person name="Sritunyalucksana K."/>
            <person name="Paszkiewicz K.H."/>
            <person name="Moore K.A."/>
            <person name="Stentiford G.D."/>
            <person name="Williams B.A."/>
        </authorList>
    </citation>
    <scope>NUCLEOTIDE SEQUENCE [LARGE SCALE GENOMIC DNA]</scope>
    <source>
        <strain evidence="5 6">TH1</strain>
    </source>
</reference>
<evidence type="ECO:0000256" key="2">
    <source>
        <dbReference type="ARBA" id="ARBA00023242"/>
    </source>
</evidence>
<feature type="compositionally biased region" description="Basic residues" evidence="3">
    <location>
        <begin position="22"/>
        <end position="40"/>
    </location>
</feature>
<protein>
    <recommendedName>
        <fullName evidence="4">Guanine nucleotide-binding protein-like 3 N-terminal domain-containing protein</fullName>
    </recommendedName>
</protein>
<keyword evidence="2" id="KW-0539">Nucleus</keyword>
<feature type="region of interest" description="Disordered" evidence="3">
    <location>
        <begin position="22"/>
        <end position="41"/>
    </location>
</feature>
<dbReference type="InterPro" id="IPR014813">
    <property type="entry name" value="Gnl3_N_dom"/>
</dbReference>
<dbReference type="AlphaFoldDB" id="A0A1W0E3R5"/>
<dbReference type="Pfam" id="PF08701">
    <property type="entry name" value="GN3L_Grn1"/>
    <property type="match status" value="1"/>
</dbReference>
<dbReference type="EMBL" id="MNPJ01000024">
    <property type="protein sequence ID" value="OQS53866.1"/>
    <property type="molecule type" value="Genomic_DNA"/>
</dbReference>
<keyword evidence="6" id="KW-1185">Reference proteome</keyword>
<dbReference type="Proteomes" id="UP000192758">
    <property type="component" value="Unassembled WGS sequence"/>
</dbReference>
<name>A0A1W0E3R5_9MICR</name>
<sequence>MKGAKRMSKRITTRKREKINKKVREHHRKVRKEARNKKKIPSSVFVTQTHREHLQRIKEDTDKRTKEFYENKQC</sequence>
<evidence type="ECO:0000313" key="5">
    <source>
        <dbReference type="EMBL" id="OQS53866.1"/>
    </source>
</evidence>
<evidence type="ECO:0000313" key="6">
    <source>
        <dbReference type="Proteomes" id="UP000192758"/>
    </source>
</evidence>
<evidence type="ECO:0000256" key="1">
    <source>
        <dbReference type="ARBA" id="ARBA00004123"/>
    </source>
</evidence>